<evidence type="ECO:0000256" key="5">
    <source>
        <dbReference type="ARBA" id="ARBA00022840"/>
    </source>
</evidence>
<evidence type="ECO:0000313" key="11">
    <source>
        <dbReference type="EMBL" id="KAK9707994.1"/>
    </source>
</evidence>
<evidence type="ECO:0000256" key="4">
    <source>
        <dbReference type="ARBA" id="ARBA00022741"/>
    </source>
</evidence>
<dbReference type="PROSITE" id="PS50893">
    <property type="entry name" value="ABC_TRANSPORTER_2"/>
    <property type="match status" value="1"/>
</dbReference>
<keyword evidence="2" id="KW-0813">Transport</keyword>
<accession>A0ABR2VWI7</accession>
<organism evidence="11 12">
    <name type="scientific">Basidiobolus ranarum</name>
    <dbReference type="NCBI Taxonomy" id="34480"/>
    <lineage>
        <taxon>Eukaryota</taxon>
        <taxon>Fungi</taxon>
        <taxon>Fungi incertae sedis</taxon>
        <taxon>Zoopagomycota</taxon>
        <taxon>Entomophthoromycotina</taxon>
        <taxon>Basidiobolomycetes</taxon>
        <taxon>Basidiobolales</taxon>
        <taxon>Basidiobolaceae</taxon>
        <taxon>Basidiobolus</taxon>
    </lineage>
</organism>
<dbReference type="Gene3D" id="3.40.50.300">
    <property type="entry name" value="P-loop containing nucleotide triphosphate hydrolases"/>
    <property type="match status" value="1"/>
</dbReference>
<dbReference type="InterPro" id="IPR017871">
    <property type="entry name" value="ABC_transporter-like_CS"/>
</dbReference>
<feature type="transmembrane region" description="Helical" evidence="9">
    <location>
        <begin position="486"/>
        <end position="515"/>
    </location>
</feature>
<dbReference type="InterPro" id="IPR050352">
    <property type="entry name" value="ABCG_transporters"/>
</dbReference>
<dbReference type="Pfam" id="PF00005">
    <property type="entry name" value="ABC_tran"/>
    <property type="match status" value="1"/>
</dbReference>
<gene>
    <name evidence="11" type="ORF">K7432_009885</name>
</gene>
<evidence type="ECO:0000256" key="7">
    <source>
        <dbReference type="ARBA" id="ARBA00023136"/>
    </source>
</evidence>
<feature type="region of interest" description="Disordered" evidence="8">
    <location>
        <begin position="363"/>
        <end position="385"/>
    </location>
</feature>
<keyword evidence="12" id="KW-1185">Reference proteome</keyword>
<reference evidence="11 12" key="1">
    <citation type="submission" date="2023-04" db="EMBL/GenBank/DDBJ databases">
        <title>Genome of Basidiobolus ranarum AG-B5.</title>
        <authorList>
            <person name="Stajich J.E."/>
            <person name="Carter-House D."/>
            <person name="Gryganskyi A."/>
        </authorList>
    </citation>
    <scope>NUCLEOTIDE SEQUENCE [LARGE SCALE GENOMIC DNA]</scope>
    <source>
        <strain evidence="11 12">AG-B5</strain>
    </source>
</reference>
<name>A0ABR2VWI7_9FUNG</name>
<evidence type="ECO:0000256" key="3">
    <source>
        <dbReference type="ARBA" id="ARBA00022692"/>
    </source>
</evidence>
<sequence>MTTGNFLSDSSLAEEQDPSANQDALSPSADFVDEKPKPEKQDTVLNNTATVITLKDLTLTLSYQPPKLAWFPYALPYLREQRVTQTIFRGVTITFEPGLVHGILGASGSGKTSLLNCLSGRIHSSDKVSDPSQDSVWSRFLSPPRVSLTGQLSIEPTSAKICYVTQQDFLMPYLTVRETLTYAARLQANHSSREIAEQVDRIIVELGLVDCAEVLIGDTRVRGCSGGQRRRVSIGVQMLTNPAILILDEPTSGLDAFTAKTIVETLHYLARKRGTMVIVTVHQPRSQIFSLLDTVTLVSSGRIVYTGSQPVSYFTSRGYTCPLDVNPADYLLDLVAVDFRSFEAAAQSKILIERLADDFSQTQSIQTKENDSPAQPSNKKVHQTRSYPSSLFVQIKTLTSRTFTNLRRDRMSLLGCFLEALIMSLVTGFLFLNLDNSLSGIQSRIGVIYISSSIHPYLIIVYSVYRIAHTIPAFDRDRQDKLYSPFAYLASQLIAYCPLDVFFPAMFGAIIYFMAGLRTDGTAAWHFWVWLYTMVLNQYIAIWLSSFCVAVIRDYPTASLMANSLVTFAAHFIRLLPI</sequence>
<keyword evidence="3 9" id="KW-0812">Transmembrane</keyword>
<dbReference type="InterPro" id="IPR027417">
    <property type="entry name" value="P-loop_NTPase"/>
</dbReference>
<dbReference type="SUPFAM" id="SSF52540">
    <property type="entry name" value="P-loop containing nucleoside triphosphate hydrolases"/>
    <property type="match status" value="1"/>
</dbReference>
<evidence type="ECO:0000256" key="2">
    <source>
        <dbReference type="ARBA" id="ARBA00022448"/>
    </source>
</evidence>
<keyword evidence="5" id="KW-0067">ATP-binding</keyword>
<feature type="transmembrane region" description="Helical" evidence="9">
    <location>
        <begin position="527"/>
        <end position="552"/>
    </location>
</feature>
<dbReference type="PANTHER" id="PTHR48041:SF119">
    <property type="entry name" value="ROA1P"/>
    <property type="match status" value="1"/>
</dbReference>
<evidence type="ECO:0000256" key="1">
    <source>
        <dbReference type="ARBA" id="ARBA00004141"/>
    </source>
</evidence>
<comment type="subcellular location">
    <subcellularLocation>
        <location evidence="1">Membrane</location>
        <topology evidence="1">Multi-pass membrane protein</topology>
    </subcellularLocation>
</comment>
<dbReference type="Proteomes" id="UP001479436">
    <property type="component" value="Unassembled WGS sequence"/>
</dbReference>
<protein>
    <recommendedName>
        <fullName evidence="10">ABC transporter domain-containing protein</fullName>
    </recommendedName>
</protein>
<keyword evidence="7 9" id="KW-0472">Membrane</keyword>
<dbReference type="InterPro" id="IPR003593">
    <property type="entry name" value="AAA+_ATPase"/>
</dbReference>
<evidence type="ECO:0000256" key="9">
    <source>
        <dbReference type="SAM" id="Phobius"/>
    </source>
</evidence>
<evidence type="ECO:0000256" key="6">
    <source>
        <dbReference type="ARBA" id="ARBA00022989"/>
    </source>
</evidence>
<dbReference type="PROSITE" id="PS00211">
    <property type="entry name" value="ABC_TRANSPORTER_1"/>
    <property type="match status" value="1"/>
</dbReference>
<evidence type="ECO:0000256" key="8">
    <source>
        <dbReference type="SAM" id="MobiDB-lite"/>
    </source>
</evidence>
<evidence type="ECO:0000313" key="12">
    <source>
        <dbReference type="Proteomes" id="UP001479436"/>
    </source>
</evidence>
<feature type="compositionally biased region" description="Basic and acidic residues" evidence="8">
    <location>
        <begin position="32"/>
        <end position="41"/>
    </location>
</feature>
<dbReference type="EMBL" id="JASJQH010007516">
    <property type="protein sequence ID" value="KAK9707994.1"/>
    <property type="molecule type" value="Genomic_DNA"/>
</dbReference>
<dbReference type="Pfam" id="PF01061">
    <property type="entry name" value="ABC2_membrane"/>
    <property type="match status" value="1"/>
</dbReference>
<keyword evidence="6 9" id="KW-1133">Transmembrane helix</keyword>
<feature type="domain" description="ABC transporter" evidence="10">
    <location>
        <begin position="52"/>
        <end position="325"/>
    </location>
</feature>
<dbReference type="InterPro" id="IPR003439">
    <property type="entry name" value="ABC_transporter-like_ATP-bd"/>
</dbReference>
<feature type="compositionally biased region" description="Polar residues" evidence="8">
    <location>
        <begin position="1"/>
        <end position="11"/>
    </location>
</feature>
<feature type="transmembrane region" description="Helical" evidence="9">
    <location>
        <begin position="446"/>
        <end position="465"/>
    </location>
</feature>
<evidence type="ECO:0000259" key="10">
    <source>
        <dbReference type="PROSITE" id="PS50893"/>
    </source>
</evidence>
<proteinExistence type="predicted"/>
<dbReference type="SMART" id="SM00382">
    <property type="entry name" value="AAA"/>
    <property type="match status" value="1"/>
</dbReference>
<feature type="transmembrane region" description="Helical" evidence="9">
    <location>
        <begin position="411"/>
        <end position="434"/>
    </location>
</feature>
<comment type="caution">
    <text evidence="11">The sequence shown here is derived from an EMBL/GenBank/DDBJ whole genome shotgun (WGS) entry which is preliminary data.</text>
</comment>
<dbReference type="PANTHER" id="PTHR48041">
    <property type="entry name" value="ABC TRANSPORTER G FAMILY MEMBER 28"/>
    <property type="match status" value="1"/>
</dbReference>
<dbReference type="InterPro" id="IPR013525">
    <property type="entry name" value="ABC2_TM"/>
</dbReference>
<feature type="region of interest" description="Disordered" evidence="8">
    <location>
        <begin position="1"/>
        <end position="41"/>
    </location>
</feature>
<keyword evidence="4" id="KW-0547">Nucleotide-binding</keyword>